<dbReference type="OrthoDB" id="8045767at2"/>
<evidence type="ECO:0000256" key="6">
    <source>
        <dbReference type="SAM" id="Phobius"/>
    </source>
</evidence>
<dbReference type="PANTHER" id="PTHR30250">
    <property type="entry name" value="PST FAMILY PREDICTED COLANIC ACID TRANSPORTER"/>
    <property type="match status" value="1"/>
</dbReference>
<feature type="transmembrane region" description="Helical" evidence="6">
    <location>
        <begin position="202"/>
        <end position="220"/>
    </location>
</feature>
<evidence type="ECO:0000256" key="3">
    <source>
        <dbReference type="ARBA" id="ARBA00022692"/>
    </source>
</evidence>
<feature type="transmembrane region" description="Helical" evidence="6">
    <location>
        <begin position="322"/>
        <end position="344"/>
    </location>
</feature>
<dbReference type="EMBL" id="FXAF01000008">
    <property type="protein sequence ID" value="SMF58899.1"/>
    <property type="molecule type" value="Genomic_DNA"/>
</dbReference>
<evidence type="ECO:0000313" key="8">
    <source>
        <dbReference type="Proteomes" id="UP000192903"/>
    </source>
</evidence>
<keyword evidence="3 6" id="KW-0812">Transmembrane</keyword>
<feature type="transmembrane region" description="Helical" evidence="6">
    <location>
        <begin position="78"/>
        <end position="102"/>
    </location>
</feature>
<evidence type="ECO:0000256" key="5">
    <source>
        <dbReference type="ARBA" id="ARBA00023136"/>
    </source>
</evidence>
<organism evidence="7 8">
    <name type="scientific">Xaviernesmea oryzae</name>
    <dbReference type="NCBI Taxonomy" id="464029"/>
    <lineage>
        <taxon>Bacteria</taxon>
        <taxon>Pseudomonadati</taxon>
        <taxon>Pseudomonadota</taxon>
        <taxon>Alphaproteobacteria</taxon>
        <taxon>Hyphomicrobiales</taxon>
        <taxon>Rhizobiaceae</taxon>
        <taxon>Rhizobium/Agrobacterium group</taxon>
        <taxon>Xaviernesmea</taxon>
    </lineage>
</organism>
<dbReference type="RefSeq" id="WP_085423767.1">
    <property type="nucleotide sequence ID" value="NZ_FXAF01000008.1"/>
</dbReference>
<feature type="transmembrane region" description="Helical" evidence="6">
    <location>
        <begin position="411"/>
        <end position="433"/>
    </location>
</feature>
<feature type="transmembrane region" description="Helical" evidence="6">
    <location>
        <begin position="164"/>
        <end position="186"/>
    </location>
</feature>
<dbReference type="InterPro" id="IPR002797">
    <property type="entry name" value="Polysacc_synth"/>
</dbReference>
<comment type="subcellular location">
    <subcellularLocation>
        <location evidence="1">Cell membrane</location>
        <topology evidence="1">Multi-pass membrane protein</topology>
    </subcellularLocation>
</comment>
<feature type="transmembrane region" description="Helical" evidence="6">
    <location>
        <begin position="351"/>
        <end position="372"/>
    </location>
</feature>
<dbReference type="Proteomes" id="UP000192903">
    <property type="component" value="Unassembled WGS sequence"/>
</dbReference>
<feature type="transmembrane region" description="Helical" evidence="6">
    <location>
        <begin position="108"/>
        <end position="126"/>
    </location>
</feature>
<dbReference type="InterPro" id="IPR050833">
    <property type="entry name" value="Poly_Biosynth_Transport"/>
</dbReference>
<keyword evidence="5 6" id="KW-0472">Membrane</keyword>
<feature type="transmembrane region" description="Helical" evidence="6">
    <location>
        <begin position="284"/>
        <end position="302"/>
    </location>
</feature>
<dbReference type="PANTHER" id="PTHR30250:SF11">
    <property type="entry name" value="O-ANTIGEN TRANSPORTER-RELATED"/>
    <property type="match status" value="1"/>
</dbReference>
<evidence type="ECO:0000256" key="1">
    <source>
        <dbReference type="ARBA" id="ARBA00004651"/>
    </source>
</evidence>
<dbReference type="GO" id="GO:0005886">
    <property type="term" value="C:plasma membrane"/>
    <property type="evidence" value="ECO:0007669"/>
    <property type="project" value="UniProtKB-SubCell"/>
</dbReference>
<feature type="transmembrane region" description="Helical" evidence="6">
    <location>
        <begin position="439"/>
        <end position="459"/>
    </location>
</feature>
<evidence type="ECO:0000256" key="4">
    <source>
        <dbReference type="ARBA" id="ARBA00022989"/>
    </source>
</evidence>
<proteinExistence type="predicted"/>
<dbReference type="Pfam" id="PF01943">
    <property type="entry name" value="Polysacc_synt"/>
    <property type="match status" value="1"/>
</dbReference>
<name>A0A1X7FU66_9HYPH</name>
<keyword evidence="2" id="KW-1003">Cell membrane</keyword>
<dbReference type="AlphaFoldDB" id="A0A1X7FU66"/>
<gene>
    <name evidence="7" type="ORF">SAMN02982989_0854</name>
</gene>
<evidence type="ECO:0000313" key="7">
    <source>
        <dbReference type="EMBL" id="SMF58899.1"/>
    </source>
</evidence>
<evidence type="ECO:0000256" key="2">
    <source>
        <dbReference type="ARBA" id="ARBA00022475"/>
    </source>
</evidence>
<accession>A0A1X7FU66</accession>
<feature type="transmembrane region" description="Helical" evidence="6">
    <location>
        <begin position="7"/>
        <end position="30"/>
    </location>
</feature>
<keyword evidence="8" id="KW-1185">Reference proteome</keyword>
<feature type="transmembrane region" description="Helical" evidence="6">
    <location>
        <begin position="36"/>
        <end position="57"/>
    </location>
</feature>
<keyword evidence="4 6" id="KW-1133">Transmembrane helix</keyword>
<reference evidence="8" key="1">
    <citation type="submission" date="2017-04" db="EMBL/GenBank/DDBJ databases">
        <authorList>
            <person name="Varghese N."/>
            <person name="Submissions S."/>
        </authorList>
    </citation>
    <scope>NUCLEOTIDE SEQUENCE [LARGE SCALE GENOMIC DNA]</scope>
    <source>
        <strain evidence="8">B4P</strain>
    </source>
</reference>
<sequence length="480" mass="50915">MLLKSTLIYGPAILLTRISALLFLVIATRLIDKTEYGLLTLVVTVGEMTDVAVTNWLRISLLRLGGKGDVTRGSLARAGNILICTTLLALVIAVVASSLVVPERWADFSIAVCAYLVAGAIARYALVILQMQQRHSTYAMLEFLRALLQLVFPVATLLVQHNSFLSISLASSFGTLTAGMVAGIVASRRVISGPPRFTHREFFALGVPIVVMALVSFGLANAERVFLKVYHDATAVAVFAAAYALARQPVDMIANAINMGAFPEAVARFDEEGPAAIAALLKQFLALIFTLSLPVAALLAALGHDLTELLLPASYDGPYNLLFAIIACSAVCTNLADFVYGAVVYAHKRPWLLIISKFSGSTATIVLSFLLIPRMVEVGAALALAGGAIVNLLVSMLISERLTPVPLPWRALAVSLGISASVGVAAALVSGYLGDLHVIFRLAAAGFVAGIAFLGLNALCYPQEARHSLGIVRSRLQQFG</sequence>
<protein>
    <submittedName>
        <fullName evidence="7">Membrane protein involved in the export of O-antigen and teichoic acid</fullName>
    </submittedName>
</protein>
<dbReference type="STRING" id="464029.SAMN02982989_0854"/>
<feature type="transmembrane region" description="Helical" evidence="6">
    <location>
        <begin position="378"/>
        <end position="399"/>
    </location>
</feature>